<evidence type="ECO:0000256" key="4">
    <source>
        <dbReference type="ARBA" id="ARBA00023163"/>
    </source>
</evidence>
<dbReference type="EMBL" id="AWWV01010098">
    <property type="protein sequence ID" value="OMO81708.1"/>
    <property type="molecule type" value="Genomic_DNA"/>
</dbReference>
<dbReference type="Pfam" id="PF00319">
    <property type="entry name" value="SRF-TF"/>
    <property type="match status" value="1"/>
</dbReference>
<protein>
    <submittedName>
        <fullName evidence="7">Transcription factor, MADS-box</fullName>
    </submittedName>
</protein>
<evidence type="ECO:0000256" key="5">
    <source>
        <dbReference type="ARBA" id="ARBA00023242"/>
    </source>
</evidence>
<dbReference type="GO" id="GO:0005634">
    <property type="term" value="C:nucleus"/>
    <property type="evidence" value="ECO:0007669"/>
    <property type="project" value="UniProtKB-SubCell"/>
</dbReference>
<dbReference type="SMART" id="SM00432">
    <property type="entry name" value="MADS"/>
    <property type="match status" value="1"/>
</dbReference>
<accession>A0A1R3IGJ3</accession>
<dbReference type="GO" id="GO:0045944">
    <property type="term" value="P:positive regulation of transcription by RNA polymerase II"/>
    <property type="evidence" value="ECO:0007669"/>
    <property type="project" value="InterPro"/>
</dbReference>
<gene>
    <name evidence="7" type="ORF">CCACVL1_12264</name>
</gene>
<comment type="subcellular location">
    <subcellularLocation>
        <location evidence="1">Nucleus</location>
    </subcellularLocation>
</comment>
<keyword evidence="8" id="KW-1185">Reference proteome</keyword>
<dbReference type="InterPro" id="IPR002100">
    <property type="entry name" value="TF_MADSbox"/>
</dbReference>
<dbReference type="Gramene" id="OMO81708">
    <property type="protein sequence ID" value="OMO81708"/>
    <property type="gene ID" value="CCACVL1_12264"/>
</dbReference>
<keyword evidence="5" id="KW-0539">Nucleus</keyword>
<dbReference type="OMA" id="VHYDIVE"/>
<reference evidence="7 8" key="1">
    <citation type="submission" date="2013-09" db="EMBL/GenBank/DDBJ databases">
        <title>Corchorus capsularis genome sequencing.</title>
        <authorList>
            <person name="Alam M."/>
            <person name="Haque M.S."/>
            <person name="Islam M.S."/>
            <person name="Emdad E.M."/>
            <person name="Islam M.M."/>
            <person name="Ahmed B."/>
            <person name="Halim A."/>
            <person name="Hossen Q.M.M."/>
            <person name="Hossain M.Z."/>
            <person name="Ahmed R."/>
            <person name="Khan M.M."/>
            <person name="Islam R."/>
            <person name="Rashid M.M."/>
            <person name="Khan S.A."/>
            <person name="Rahman M.S."/>
            <person name="Alam M."/>
        </authorList>
    </citation>
    <scope>NUCLEOTIDE SEQUENCE [LARGE SCALE GENOMIC DNA]</scope>
    <source>
        <strain evidence="8">cv. CVL-1</strain>
        <tissue evidence="7">Whole seedling</tissue>
    </source>
</reference>
<comment type="caution">
    <text evidence="7">The sequence shown here is derived from an EMBL/GenBank/DDBJ whole genome shotgun (WGS) entry which is preliminary data.</text>
</comment>
<dbReference type="GO" id="GO:0046983">
    <property type="term" value="F:protein dimerization activity"/>
    <property type="evidence" value="ECO:0007669"/>
    <property type="project" value="InterPro"/>
</dbReference>
<evidence type="ECO:0000313" key="7">
    <source>
        <dbReference type="EMBL" id="OMO81708.1"/>
    </source>
</evidence>
<dbReference type="CDD" id="cd00265">
    <property type="entry name" value="MADS_MEF2_like"/>
    <property type="match status" value="1"/>
</dbReference>
<dbReference type="PANTHER" id="PTHR11945">
    <property type="entry name" value="MADS BOX PROTEIN"/>
    <property type="match status" value="1"/>
</dbReference>
<dbReference type="PANTHER" id="PTHR11945:SF775">
    <property type="entry name" value="MADS-BOX DOMAIN-CONTAINING PROTEIN"/>
    <property type="match status" value="1"/>
</dbReference>
<dbReference type="STRING" id="210143.A0A1R3IGJ3"/>
<dbReference type="GO" id="GO:0000981">
    <property type="term" value="F:DNA-binding transcription factor activity, RNA polymerase II-specific"/>
    <property type="evidence" value="ECO:0007669"/>
    <property type="project" value="TreeGrafter"/>
</dbReference>
<dbReference type="Gene3D" id="3.40.1810.10">
    <property type="entry name" value="Transcription factor, MADS-box"/>
    <property type="match status" value="1"/>
</dbReference>
<feature type="domain" description="MADS-box" evidence="6">
    <location>
        <begin position="9"/>
        <end position="69"/>
    </location>
</feature>
<dbReference type="GO" id="GO:0000978">
    <property type="term" value="F:RNA polymerase II cis-regulatory region sequence-specific DNA binding"/>
    <property type="evidence" value="ECO:0007669"/>
    <property type="project" value="TreeGrafter"/>
</dbReference>
<evidence type="ECO:0000313" key="8">
    <source>
        <dbReference type="Proteomes" id="UP000188268"/>
    </source>
</evidence>
<dbReference type="Proteomes" id="UP000188268">
    <property type="component" value="Unassembled WGS sequence"/>
</dbReference>
<dbReference type="FunFam" id="3.40.1810.10:FF:000006">
    <property type="entry name" value="Agamous-like MADS-box protein AGL62"/>
    <property type="match status" value="1"/>
</dbReference>
<dbReference type="InterPro" id="IPR033896">
    <property type="entry name" value="MEF2-like_N"/>
</dbReference>
<evidence type="ECO:0000256" key="3">
    <source>
        <dbReference type="ARBA" id="ARBA00023125"/>
    </source>
</evidence>
<organism evidence="7 8">
    <name type="scientific">Corchorus capsularis</name>
    <name type="common">Jute</name>
    <dbReference type="NCBI Taxonomy" id="210143"/>
    <lineage>
        <taxon>Eukaryota</taxon>
        <taxon>Viridiplantae</taxon>
        <taxon>Streptophyta</taxon>
        <taxon>Embryophyta</taxon>
        <taxon>Tracheophyta</taxon>
        <taxon>Spermatophyta</taxon>
        <taxon>Magnoliopsida</taxon>
        <taxon>eudicotyledons</taxon>
        <taxon>Gunneridae</taxon>
        <taxon>Pentapetalae</taxon>
        <taxon>rosids</taxon>
        <taxon>malvids</taxon>
        <taxon>Malvales</taxon>
        <taxon>Malvaceae</taxon>
        <taxon>Grewioideae</taxon>
        <taxon>Apeibeae</taxon>
        <taxon>Corchorus</taxon>
    </lineage>
</organism>
<dbReference type="OrthoDB" id="1898716at2759"/>
<keyword evidence="4" id="KW-0804">Transcription</keyword>
<evidence type="ECO:0000259" key="6">
    <source>
        <dbReference type="PROSITE" id="PS50066"/>
    </source>
</evidence>
<dbReference type="InterPro" id="IPR036879">
    <property type="entry name" value="TF_MADSbox_sf"/>
</dbReference>
<dbReference type="PRINTS" id="PR00404">
    <property type="entry name" value="MADSDOMAIN"/>
</dbReference>
<sequence length="226" mass="25597">MVMKKNMIQGRQKIAMKKIDKKNNLQVTFSKRRTGLFKKASELSTLCGVDVAIIVFSPANKVFSFGHPNVESTVDRFLTRNPSLLHNNNNNNVTHKLVEAHRNANIHQLNVQLTQLLEMLEGEKRKGEALDGMTEAGRRQCWWHAPIDELGLNELQQLRISLEELKRNVKKQANQALVQSTNWWPILASNGINGEGVSIFKNNQGNDEMNFALGITQMYNCGQGLF</sequence>
<name>A0A1R3IGJ3_COCAP</name>
<evidence type="ECO:0000256" key="2">
    <source>
        <dbReference type="ARBA" id="ARBA00023015"/>
    </source>
</evidence>
<dbReference type="PROSITE" id="PS50066">
    <property type="entry name" value="MADS_BOX_2"/>
    <property type="match status" value="1"/>
</dbReference>
<evidence type="ECO:0000256" key="1">
    <source>
        <dbReference type="ARBA" id="ARBA00004123"/>
    </source>
</evidence>
<dbReference type="SUPFAM" id="SSF55455">
    <property type="entry name" value="SRF-like"/>
    <property type="match status" value="1"/>
</dbReference>
<dbReference type="AlphaFoldDB" id="A0A1R3IGJ3"/>
<keyword evidence="3" id="KW-0238">DNA-binding</keyword>
<proteinExistence type="predicted"/>
<dbReference type="Gene3D" id="6.10.140.920">
    <property type="match status" value="1"/>
</dbReference>
<keyword evidence="2" id="KW-0805">Transcription regulation</keyword>